<proteinExistence type="predicted"/>
<dbReference type="AlphaFoldDB" id="A0A0J8E6U1"/>
<dbReference type="Gene3D" id="3.40.50.1820">
    <property type="entry name" value="alpha/beta hydrolase"/>
    <property type="match status" value="1"/>
</dbReference>
<dbReference type="OrthoDB" id="273452at2759"/>
<evidence type="ECO:0000259" key="1">
    <source>
        <dbReference type="Pfam" id="PF05057"/>
    </source>
</evidence>
<reference evidence="2 3" key="1">
    <citation type="journal article" date="2014" name="Nature">
        <title>The genome of the recently domesticated crop plant sugar beet (Beta vulgaris).</title>
        <authorList>
            <person name="Dohm J.C."/>
            <person name="Minoche A.E."/>
            <person name="Holtgrawe D."/>
            <person name="Capella-Gutierrez S."/>
            <person name="Zakrzewski F."/>
            <person name="Tafer H."/>
            <person name="Rupp O."/>
            <person name="Sorensen T.R."/>
            <person name="Stracke R."/>
            <person name="Reinhardt R."/>
            <person name="Goesmann A."/>
            <person name="Kraft T."/>
            <person name="Schulz B."/>
            <person name="Stadler P.F."/>
            <person name="Schmidt T."/>
            <person name="Gabaldon T."/>
            <person name="Lehrach H."/>
            <person name="Weisshaar B."/>
            <person name="Himmelbauer H."/>
        </authorList>
    </citation>
    <scope>NUCLEOTIDE SEQUENCE [LARGE SCALE GENOMIC DNA]</scope>
    <source>
        <tissue evidence="2">Taproot</tissue>
    </source>
</reference>
<sequence>MENLNGIVAENGVCHKDTINGGHDVWSCENGVSSSSSAEHLVVMVHGILGSAADWKFGAEQFVKMLPDKVYVHCSEKNGAKLTLDGVDVMAQRLADEVLEIIKDKPNLRKISFVAHSVGGLVARYAIGILYQPSLCGNVVDSSTNNSHENARGTIGGLEAVNFITVATPHLGSRGNKQVPFLFGLTAIEKVAGRVIHWIFRRTGRHLFLTDGNDEGKPPLLKRMVEDNSEHCFISALRAFRRRVAYSNVGYDHIVGWRTSCIRRRSELPKWEDSLNEKYPHVVHEEFCEAREPIETVSEEDHISDKIEEELVTGLAQVSWEKVDVSFHSSRSRFSAHSVIQVKDHYMHAEGADVILHMIDHFVV</sequence>
<name>A0A0J8E6U1_BETVV</name>
<dbReference type="KEGG" id="bvg:104906654"/>
<dbReference type="EMBL" id="KQ090241">
    <property type="protein sequence ID" value="KMS98920.1"/>
    <property type="molecule type" value="Genomic_DNA"/>
</dbReference>
<dbReference type="FunFam" id="3.40.50.1820:FF:000188">
    <property type="entry name" value="putative lipase ROG1 isoform X1"/>
    <property type="match status" value="1"/>
</dbReference>
<protein>
    <recommendedName>
        <fullName evidence="1">DUF676 domain-containing protein</fullName>
    </recommendedName>
</protein>
<dbReference type="PANTHER" id="PTHR12482">
    <property type="entry name" value="LIPASE ROG1-RELATED-RELATED"/>
    <property type="match status" value="1"/>
</dbReference>
<dbReference type="InterPro" id="IPR044294">
    <property type="entry name" value="Lipase-like"/>
</dbReference>
<dbReference type="eggNOG" id="KOG4372">
    <property type="taxonomic scope" value="Eukaryota"/>
</dbReference>
<dbReference type="SUPFAM" id="SSF53474">
    <property type="entry name" value="alpha/beta-Hydrolases"/>
    <property type="match status" value="1"/>
</dbReference>
<evidence type="ECO:0000313" key="3">
    <source>
        <dbReference type="Proteomes" id="UP000035740"/>
    </source>
</evidence>
<gene>
    <name evidence="2" type="ORF">BVRB_3g068080</name>
</gene>
<keyword evidence="3" id="KW-1185">Reference proteome</keyword>
<dbReference type="InterPro" id="IPR007751">
    <property type="entry name" value="DUF676_lipase-like"/>
</dbReference>
<dbReference type="Proteomes" id="UP000035740">
    <property type="component" value="Unassembled WGS sequence"/>
</dbReference>
<dbReference type="PANTHER" id="PTHR12482:SF14">
    <property type="entry name" value="LIPASE YOR059C ISOFORM X1"/>
    <property type="match status" value="1"/>
</dbReference>
<organism evidence="2 3">
    <name type="scientific">Beta vulgaris subsp. vulgaris</name>
    <name type="common">Beet</name>
    <dbReference type="NCBI Taxonomy" id="3555"/>
    <lineage>
        <taxon>Eukaryota</taxon>
        <taxon>Viridiplantae</taxon>
        <taxon>Streptophyta</taxon>
        <taxon>Embryophyta</taxon>
        <taxon>Tracheophyta</taxon>
        <taxon>Spermatophyta</taxon>
        <taxon>Magnoliopsida</taxon>
        <taxon>eudicotyledons</taxon>
        <taxon>Gunneridae</taxon>
        <taxon>Pentapetalae</taxon>
        <taxon>Caryophyllales</taxon>
        <taxon>Chenopodiaceae</taxon>
        <taxon>Betoideae</taxon>
        <taxon>Beta</taxon>
    </lineage>
</organism>
<accession>A0A0J8E6U1</accession>
<dbReference type="OMA" id="YQFMNEG"/>
<dbReference type="InterPro" id="IPR029058">
    <property type="entry name" value="AB_hydrolase_fold"/>
</dbReference>
<dbReference type="Pfam" id="PF05057">
    <property type="entry name" value="DUF676"/>
    <property type="match status" value="1"/>
</dbReference>
<feature type="domain" description="DUF676" evidence="1">
    <location>
        <begin position="36"/>
        <end position="259"/>
    </location>
</feature>
<evidence type="ECO:0000313" key="2">
    <source>
        <dbReference type="EMBL" id="KMS98920.1"/>
    </source>
</evidence>
<dbReference type="Gramene" id="KMS98920">
    <property type="protein sequence ID" value="KMS98920"/>
    <property type="gene ID" value="BVRB_3g068080"/>
</dbReference>